<dbReference type="EMBL" id="ML179380">
    <property type="protein sequence ID" value="THU89132.1"/>
    <property type="molecule type" value="Genomic_DNA"/>
</dbReference>
<name>A0A4S8LJ04_DENBC</name>
<protein>
    <submittedName>
        <fullName evidence="1">Uncharacterized protein</fullName>
    </submittedName>
</protein>
<organism evidence="1 2">
    <name type="scientific">Dendrothele bispora (strain CBS 962.96)</name>
    <dbReference type="NCBI Taxonomy" id="1314807"/>
    <lineage>
        <taxon>Eukaryota</taxon>
        <taxon>Fungi</taxon>
        <taxon>Dikarya</taxon>
        <taxon>Basidiomycota</taxon>
        <taxon>Agaricomycotina</taxon>
        <taxon>Agaricomycetes</taxon>
        <taxon>Agaricomycetidae</taxon>
        <taxon>Agaricales</taxon>
        <taxon>Agaricales incertae sedis</taxon>
        <taxon>Dendrothele</taxon>
    </lineage>
</organism>
<evidence type="ECO:0000313" key="2">
    <source>
        <dbReference type="Proteomes" id="UP000297245"/>
    </source>
</evidence>
<evidence type="ECO:0000313" key="1">
    <source>
        <dbReference type="EMBL" id="THU89132.1"/>
    </source>
</evidence>
<keyword evidence="2" id="KW-1185">Reference proteome</keyword>
<gene>
    <name evidence="1" type="ORF">K435DRAFT_865592</name>
</gene>
<sequence>MSKPLRLILYLFTRSFIHDSRLTDPTLASRKRALHVFASSLTIIVWEILTNSTEEYEMIARHKLPTPVYVLSQYESSPLLEVI</sequence>
<reference evidence="1 2" key="1">
    <citation type="journal article" date="2019" name="Nat. Ecol. Evol.">
        <title>Megaphylogeny resolves global patterns of mushroom evolution.</title>
        <authorList>
            <person name="Varga T."/>
            <person name="Krizsan K."/>
            <person name="Foldi C."/>
            <person name="Dima B."/>
            <person name="Sanchez-Garcia M."/>
            <person name="Sanchez-Ramirez S."/>
            <person name="Szollosi G.J."/>
            <person name="Szarkandi J.G."/>
            <person name="Papp V."/>
            <person name="Albert L."/>
            <person name="Andreopoulos W."/>
            <person name="Angelini C."/>
            <person name="Antonin V."/>
            <person name="Barry K.W."/>
            <person name="Bougher N.L."/>
            <person name="Buchanan P."/>
            <person name="Buyck B."/>
            <person name="Bense V."/>
            <person name="Catcheside P."/>
            <person name="Chovatia M."/>
            <person name="Cooper J."/>
            <person name="Damon W."/>
            <person name="Desjardin D."/>
            <person name="Finy P."/>
            <person name="Geml J."/>
            <person name="Haridas S."/>
            <person name="Hughes K."/>
            <person name="Justo A."/>
            <person name="Karasinski D."/>
            <person name="Kautmanova I."/>
            <person name="Kiss B."/>
            <person name="Kocsube S."/>
            <person name="Kotiranta H."/>
            <person name="LaButti K.M."/>
            <person name="Lechner B.E."/>
            <person name="Liimatainen K."/>
            <person name="Lipzen A."/>
            <person name="Lukacs Z."/>
            <person name="Mihaltcheva S."/>
            <person name="Morgado L.N."/>
            <person name="Niskanen T."/>
            <person name="Noordeloos M.E."/>
            <person name="Ohm R.A."/>
            <person name="Ortiz-Santana B."/>
            <person name="Ovrebo C."/>
            <person name="Racz N."/>
            <person name="Riley R."/>
            <person name="Savchenko A."/>
            <person name="Shiryaev A."/>
            <person name="Soop K."/>
            <person name="Spirin V."/>
            <person name="Szebenyi C."/>
            <person name="Tomsovsky M."/>
            <person name="Tulloss R.E."/>
            <person name="Uehling J."/>
            <person name="Grigoriev I.V."/>
            <person name="Vagvolgyi C."/>
            <person name="Papp T."/>
            <person name="Martin F.M."/>
            <person name="Miettinen O."/>
            <person name="Hibbett D.S."/>
            <person name="Nagy L.G."/>
        </authorList>
    </citation>
    <scope>NUCLEOTIDE SEQUENCE [LARGE SCALE GENOMIC DNA]</scope>
    <source>
        <strain evidence="1 2">CBS 962.96</strain>
    </source>
</reference>
<proteinExistence type="predicted"/>
<dbReference type="Proteomes" id="UP000297245">
    <property type="component" value="Unassembled WGS sequence"/>
</dbReference>
<dbReference type="AlphaFoldDB" id="A0A4S8LJ04"/>
<accession>A0A4S8LJ04</accession>